<reference evidence="2" key="1">
    <citation type="journal article" date="2017" name="Genome Biol.">
        <title>Comparative genomics reveals high biological diversity and specific adaptations in the industrially and medically important fungal genus Aspergillus.</title>
        <authorList>
            <person name="de Vries R.P."/>
            <person name="Riley R."/>
            <person name="Wiebenga A."/>
            <person name="Aguilar-Osorio G."/>
            <person name="Amillis S."/>
            <person name="Uchima C.A."/>
            <person name="Anderluh G."/>
            <person name="Asadollahi M."/>
            <person name="Askin M."/>
            <person name="Barry K."/>
            <person name="Battaglia E."/>
            <person name="Bayram O."/>
            <person name="Benocci T."/>
            <person name="Braus-Stromeyer S.A."/>
            <person name="Caldana C."/>
            <person name="Canovas D."/>
            <person name="Cerqueira G.C."/>
            <person name="Chen F."/>
            <person name="Chen W."/>
            <person name="Choi C."/>
            <person name="Clum A."/>
            <person name="Dos Santos R.A."/>
            <person name="Damasio A.R."/>
            <person name="Diallinas G."/>
            <person name="Emri T."/>
            <person name="Fekete E."/>
            <person name="Flipphi M."/>
            <person name="Freyberg S."/>
            <person name="Gallo A."/>
            <person name="Gournas C."/>
            <person name="Habgood R."/>
            <person name="Hainaut M."/>
            <person name="Harispe M.L."/>
            <person name="Henrissat B."/>
            <person name="Hilden K.S."/>
            <person name="Hope R."/>
            <person name="Hossain A."/>
            <person name="Karabika E."/>
            <person name="Karaffa L."/>
            <person name="Karanyi Z."/>
            <person name="Krasevec N."/>
            <person name="Kuo A."/>
            <person name="Kusch H."/>
            <person name="LaButti K."/>
            <person name="Lagendijk E.L."/>
            <person name="Lapidus A."/>
            <person name="Levasseur A."/>
            <person name="Lindquist E."/>
            <person name="Lipzen A."/>
            <person name="Logrieco A.F."/>
            <person name="MacCabe A."/>
            <person name="Maekelae M.R."/>
            <person name="Malavazi I."/>
            <person name="Melin P."/>
            <person name="Meyer V."/>
            <person name="Mielnichuk N."/>
            <person name="Miskei M."/>
            <person name="Molnar A.P."/>
            <person name="Mule G."/>
            <person name="Ngan C.Y."/>
            <person name="Orejas M."/>
            <person name="Orosz E."/>
            <person name="Ouedraogo J.P."/>
            <person name="Overkamp K.M."/>
            <person name="Park H.-S."/>
            <person name="Perrone G."/>
            <person name="Piumi F."/>
            <person name="Punt P.J."/>
            <person name="Ram A.F."/>
            <person name="Ramon A."/>
            <person name="Rauscher S."/>
            <person name="Record E."/>
            <person name="Riano-Pachon D.M."/>
            <person name="Robert V."/>
            <person name="Roehrig J."/>
            <person name="Ruller R."/>
            <person name="Salamov A."/>
            <person name="Salih N.S."/>
            <person name="Samson R.A."/>
            <person name="Sandor E."/>
            <person name="Sanguinetti M."/>
            <person name="Schuetze T."/>
            <person name="Sepcic K."/>
            <person name="Shelest E."/>
            <person name="Sherlock G."/>
            <person name="Sophianopoulou V."/>
            <person name="Squina F.M."/>
            <person name="Sun H."/>
            <person name="Susca A."/>
            <person name="Todd R.B."/>
            <person name="Tsang A."/>
            <person name="Unkles S.E."/>
            <person name="van de Wiele N."/>
            <person name="van Rossen-Uffink D."/>
            <person name="Oliveira J.V."/>
            <person name="Vesth T.C."/>
            <person name="Visser J."/>
            <person name="Yu J.-H."/>
            <person name="Zhou M."/>
            <person name="Andersen M.R."/>
            <person name="Archer D.B."/>
            <person name="Baker S.E."/>
            <person name="Benoit I."/>
            <person name="Brakhage A.A."/>
            <person name="Braus G.H."/>
            <person name="Fischer R."/>
            <person name="Frisvad J.C."/>
            <person name="Goldman G.H."/>
            <person name="Houbraken J."/>
            <person name="Oakley B."/>
            <person name="Pocsi I."/>
            <person name="Scazzocchio C."/>
            <person name="Seiboth B."/>
            <person name="vanKuyk P.A."/>
            <person name="Wortman J."/>
            <person name="Dyer P.S."/>
            <person name="Grigoriev I.V."/>
        </authorList>
    </citation>
    <scope>NUCLEOTIDE SEQUENCE [LARGE SCALE GENOMIC DNA]</scope>
    <source>
        <strain evidence="2">ITEM 5010</strain>
    </source>
</reference>
<gene>
    <name evidence="1" type="ORF">ASPCADRAFT_212114</name>
</gene>
<dbReference type="OrthoDB" id="5387413at2759"/>
<name>A0A1R3R6Z4_ASPC5</name>
<proteinExistence type="predicted"/>
<sequence>MPHPVEQPAEPVVLVRDLEADEQLVISQFERHASHCPQCADPMTVLEAKLSLCKRGNQYARDVVDYLRSKNGKIYSVVDLELHRSTLVKVPLKNAAVRQLLLAIEQGLRVTLPATSPVTPPPVISYDPAPPRRASTQDNMACTAIIEREPRSLKRRRVIIYTSPRSSPSRGSLYEADAADRIERVNRTSRIYRPSEYYR</sequence>
<dbReference type="AlphaFoldDB" id="A0A1R3R6Z4"/>
<accession>A0A1R3R6Z4</accession>
<dbReference type="EMBL" id="KV907552">
    <property type="protein sequence ID" value="OOF90265.1"/>
    <property type="molecule type" value="Genomic_DNA"/>
</dbReference>
<evidence type="ECO:0000313" key="2">
    <source>
        <dbReference type="Proteomes" id="UP000188318"/>
    </source>
</evidence>
<dbReference type="Proteomes" id="UP000188318">
    <property type="component" value="Unassembled WGS sequence"/>
</dbReference>
<keyword evidence="2" id="KW-1185">Reference proteome</keyword>
<protein>
    <submittedName>
        <fullName evidence="1">Uncharacterized protein</fullName>
    </submittedName>
</protein>
<dbReference type="OMA" id="RFCSHAV"/>
<dbReference type="VEuPathDB" id="FungiDB:ASPCADRAFT_212114"/>
<organism evidence="1 2">
    <name type="scientific">Aspergillus carbonarius (strain ITEM 5010)</name>
    <dbReference type="NCBI Taxonomy" id="602072"/>
    <lineage>
        <taxon>Eukaryota</taxon>
        <taxon>Fungi</taxon>
        <taxon>Dikarya</taxon>
        <taxon>Ascomycota</taxon>
        <taxon>Pezizomycotina</taxon>
        <taxon>Eurotiomycetes</taxon>
        <taxon>Eurotiomycetidae</taxon>
        <taxon>Eurotiales</taxon>
        <taxon>Aspergillaceae</taxon>
        <taxon>Aspergillus</taxon>
        <taxon>Aspergillus subgen. Circumdati</taxon>
    </lineage>
</organism>
<evidence type="ECO:0000313" key="1">
    <source>
        <dbReference type="EMBL" id="OOF90265.1"/>
    </source>
</evidence>